<keyword evidence="2" id="KW-0433">Leucine-rich repeat</keyword>
<evidence type="ECO:0000256" key="6">
    <source>
        <dbReference type="ARBA" id="ARBA00024238"/>
    </source>
</evidence>
<name>A0AA39ZKH4_9PEZI</name>
<sequence>MRLTPDLITSSLSYLNPLKEREIDLRARLTYHDPTHLKGHRIPAIENLAVAGPHDSIDLTDNDIQLLGNFPLSPRVRTLLLARNRISAIAPGVVQSLPNLRNLNLGENEIRELGDLDVLGRWGGLVHLCLGGNPVVKKEHYRYWVLWRCPSVRFLDYQKVREAEREKARELFGTAEEPTELAQKIMGIKSKTFDSSTTSGGKGGGPGGETSKLSRLKLTDKEKKKLQELIKRANSLEEINRLEKALLEGRLPPGIIVEDGDAMEE</sequence>
<dbReference type="PROSITE" id="PS51450">
    <property type="entry name" value="LRR"/>
    <property type="match status" value="1"/>
</dbReference>
<dbReference type="PANTHER" id="PTHR10552:SF6">
    <property type="entry name" value="U2 SMALL NUCLEAR RIBONUCLEOPROTEIN A"/>
    <property type="match status" value="1"/>
</dbReference>
<comment type="caution">
    <text evidence="8">The sequence shown here is derived from an EMBL/GenBank/DDBJ whole genome shotgun (WGS) entry which is preliminary data.</text>
</comment>
<dbReference type="EMBL" id="JAULSY010000011">
    <property type="protein sequence ID" value="KAK0672684.1"/>
    <property type="molecule type" value="Genomic_DNA"/>
</dbReference>
<dbReference type="Proteomes" id="UP001174997">
    <property type="component" value="Unassembled WGS sequence"/>
</dbReference>
<dbReference type="Pfam" id="PF14580">
    <property type="entry name" value="LRR_9"/>
    <property type="match status" value="1"/>
</dbReference>
<keyword evidence="9" id="KW-1185">Reference proteome</keyword>
<keyword evidence="8" id="KW-0687">Ribonucleoprotein</keyword>
<evidence type="ECO:0000256" key="4">
    <source>
        <dbReference type="ARBA" id="ARBA00023242"/>
    </source>
</evidence>
<keyword evidence="3" id="KW-0677">Repeat</keyword>
<comment type="similarity">
    <text evidence="5">Belongs to the U2 small nuclear ribonucleoprotein A family.</text>
</comment>
<dbReference type="GO" id="GO:0000398">
    <property type="term" value="P:mRNA splicing, via spliceosome"/>
    <property type="evidence" value="ECO:0007669"/>
    <property type="project" value="InterPro"/>
</dbReference>
<evidence type="ECO:0000256" key="2">
    <source>
        <dbReference type="ARBA" id="ARBA00022614"/>
    </source>
</evidence>
<evidence type="ECO:0000313" key="8">
    <source>
        <dbReference type="EMBL" id="KAK0672684.1"/>
    </source>
</evidence>
<evidence type="ECO:0000256" key="5">
    <source>
        <dbReference type="ARBA" id="ARBA00024196"/>
    </source>
</evidence>
<dbReference type="AlphaFoldDB" id="A0AA39ZKH4"/>
<dbReference type="Gene3D" id="3.80.10.10">
    <property type="entry name" value="Ribonuclease Inhibitor"/>
    <property type="match status" value="1"/>
</dbReference>
<gene>
    <name evidence="8" type="ORF">QBC41DRAFT_242907</name>
</gene>
<reference evidence="8" key="1">
    <citation type="submission" date="2023-06" db="EMBL/GenBank/DDBJ databases">
        <title>Genome-scale phylogeny and comparative genomics of the fungal order Sordariales.</title>
        <authorList>
            <consortium name="Lawrence Berkeley National Laboratory"/>
            <person name="Hensen N."/>
            <person name="Bonometti L."/>
            <person name="Westerberg I."/>
            <person name="Brannstrom I.O."/>
            <person name="Guillou S."/>
            <person name="Cros-Aarteil S."/>
            <person name="Calhoun S."/>
            <person name="Haridas S."/>
            <person name="Kuo A."/>
            <person name="Mondo S."/>
            <person name="Pangilinan J."/>
            <person name="Riley R."/>
            <person name="Labutti K."/>
            <person name="Andreopoulos B."/>
            <person name="Lipzen A."/>
            <person name="Chen C."/>
            <person name="Yanf M."/>
            <person name="Daum C."/>
            <person name="Ng V."/>
            <person name="Clum A."/>
            <person name="Steindorff A."/>
            <person name="Ohm R."/>
            <person name="Martin F."/>
            <person name="Silar P."/>
            <person name="Natvig D."/>
            <person name="Lalanne C."/>
            <person name="Gautier V."/>
            <person name="Ament-Velasquez S.L."/>
            <person name="Kruys A."/>
            <person name="Hutchinson M.I."/>
            <person name="Powell A.J."/>
            <person name="Barry K."/>
            <person name="Miller A.N."/>
            <person name="Grigoriev I.V."/>
            <person name="Debuchy R."/>
            <person name="Gladieux P."/>
            <person name="Thoren M.H."/>
            <person name="Johannesson H."/>
        </authorList>
    </citation>
    <scope>NUCLEOTIDE SEQUENCE</scope>
    <source>
        <strain evidence="8">CBS 307.81</strain>
    </source>
</reference>
<protein>
    <recommendedName>
        <fullName evidence="6">U2 small nuclear ribonucleoprotein A'</fullName>
    </recommendedName>
</protein>
<dbReference type="GO" id="GO:0005686">
    <property type="term" value="C:U2 snRNP"/>
    <property type="evidence" value="ECO:0007669"/>
    <property type="project" value="TreeGrafter"/>
</dbReference>
<dbReference type="GO" id="GO:0030620">
    <property type="term" value="F:U2 snRNA binding"/>
    <property type="evidence" value="ECO:0007669"/>
    <property type="project" value="InterPro"/>
</dbReference>
<dbReference type="InterPro" id="IPR032675">
    <property type="entry name" value="LRR_dom_sf"/>
</dbReference>
<accession>A0AA39ZKH4</accession>
<proteinExistence type="inferred from homology"/>
<dbReference type="PANTHER" id="PTHR10552">
    <property type="entry name" value="U2 SMALL NUCLEAR RIBONUCLEOPROTEIN A"/>
    <property type="match status" value="1"/>
</dbReference>
<dbReference type="InterPro" id="IPR001611">
    <property type="entry name" value="Leu-rich_rpt"/>
</dbReference>
<comment type="subcellular location">
    <subcellularLocation>
        <location evidence="1">Nucleus</location>
    </subcellularLocation>
</comment>
<feature type="region of interest" description="Disordered" evidence="7">
    <location>
        <begin position="192"/>
        <end position="214"/>
    </location>
</feature>
<dbReference type="InterPro" id="IPR044640">
    <property type="entry name" value="RU2A"/>
</dbReference>
<organism evidence="8 9">
    <name type="scientific">Cercophora samala</name>
    <dbReference type="NCBI Taxonomy" id="330535"/>
    <lineage>
        <taxon>Eukaryota</taxon>
        <taxon>Fungi</taxon>
        <taxon>Dikarya</taxon>
        <taxon>Ascomycota</taxon>
        <taxon>Pezizomycotina</taxon>
        <taxon>Sordariomycetes</taxon>
        <taxon>Sordariomycetidae</taxon>
        <taxon>Sordariales</taxon>
        <taxon>Lasiosphaeriaceae</taxon>
        <taxon>Cercophora</taxon>
    </lineage>
</organism>
<dbReference type="SUPFAM" id="SSF52058">
    <property type="entry name" value="L domain-like"/>
    <property type="match status" value="1"/>
</dbReference>
<evidence type="ECO:0000256" key="3">
    <source>
        <dbReference type="ARBA" id="ARBA00022737"/>
    </source>
</evidence>
<evidence type="ECO:0000313" key="9">
    <source>
        <dbReference type="Proteomes" id="UP001174997"/>
    </source>
</evidence>
<keyword evidence="4" id="KW-0539">Nucleus</keyword>
<dbReference type="FunFam" id="3.80.10.10:FF:000026">
    <property type="entry name" value="U2 small nuclear ribonucleoprotein A"/>
    <property type="match status" value="1"/>
</dbReference>
<evidence type="ECO:0000256" key="1">
    <source>
        <dbReference type="ARBA" id="ARBA00004123"/>
    </source>
</evidence>
<evidence type="ECO:0000256" key="7">
    <source>
        <dbReference type="SAM" id="MobiDB-lite"/>
    </source>
</evidence>